<geneLocation type="plasmid" evidence="2 3">
    <name>unnamed1</name>
</geneLocation>
<name>A0ABZ1E5T3_9RHOB</name>
<sequence length="82" mass="9176">MEQQILEIIEENYGLGQDQALTPDTPLLELNILDSSAFFDLIELLQAQFDIQVPLTKIVPENFADIRAIARMTTELMTPGVA</sequence>
<dbReference type="EMBL" id="CP135444">
    <property type="protein sequence ID" value="WRY35354.1"/>
    <property type="molecule type" value="Genomic_DNA"/>
</dbReference>
<dbReference type="Pfam" id="PF00550">
    <property type="entry name" value="PP-binding"/>
    <property type="match status" value="1"/>
</dbReference>
<gene>
    <name evidence="2" type="ORF">RPE78_13950</name>
</gene>
<keyword evidence="3" id="KW-1185">Reference proteome</keyword>
<dbReference type="Proteomes" id="UP001623290">
    <property type="component" value="Plasmid unnamed1"/>
</dbReference>
<evidence type="ECO:0000313" key="2">
    <source>
        <dbReference type="EMBL" id="WRY35354.1"/>
    </source>
</evidence>
<reference evidence="2 3" key="1">
    <citation type="submission" date="2023-09" db="EMBL/GenBank/DDBJ databases">
        <title>Thioclava shenzhenensis sp. nov., a multidrug resistant bacteria-antagonizing species isolated from coastal seawater.</title>
        <authorList>
            <person name="Long M."/>
        </authorList>
    </citation>
    <scope>NUCLEOTIDE SEQUENCE [LARGE SCALE GENOMIC DNA]</scope>
    <source>
        <strain evidence="2 3">FTW29</strain>
        <plasmid evidence="2 3">unnamed1</plasmid>
    </source>
</reference>
<accession>A0ABZ1E5T3</accession>
<dbReference type="InterPro" id="IPR009081">
    <property type="entry name" value="PP-bd_ACP"/>
</dbReference>
<dbReference type="InterPro" id="IPR036736">
    <property type="entry name" value="ACP-like_sf"/>
</dbReference>
<evidence type="ECO:0000313" key="3">
    <source>
        <dbReference type="Proteomes" id="UP001623290"/>
    </source>
</evidence>
<protein>
    <submittedName>
        <fullName evidence="2">Acyl carrier protein</fullName>
    </submittedName>
</protein>
<organism evidence="2 3">
    <name type="scientific">Thioclava litoralis</name>
    <dbReference type="NCBI Taxonomy" id="3076557"/>
    <lineage>
        <taxon>Bacteria</taxon>
        <taxon>Pseudomonadati</taxon>
        <taxon>Pseudomonadota</taxon>
        <taxon>Alphaproteobacteria</taxon>
        <taxon>Rhodobacterales</taxon>
        <taxon>Paracoccaceae</taxon>
        <taxon>Thioclava</taxon>
    </lineage>
</organism>
<dbReference type="PROSITE" id="PS50075">
    <property type="entry name" value="CARRIER"/>
    <property type="match status" value="1"/>
</dbReference>
<dbReference type="Gene3D" id="1.10.1200.10">
    <property type="entry name" value="ACP-like"/>
    <property type="match status" value="1"/>
</dbReference>
<feature type="domain" description="Carrier" evidence="1">
    <location>
        <begin position="1"/>
        <end position="77"/>
    </location>
</feature>
<dbReference type="RefSeq" id="WP_330647127.1">
    <property type="nucleotide sequence ID" value="NZ_CP135444.1"/>
</dbReference>
<proteinExistence type="predicted"/>
<evidence type="ECO:0000259" key="1">
    <source>
        <dbReference type="PROSITE" id="PS50075"/>
    </source>
</evidence>
<keyword evidence="2" id="KW-0614">Plasmid</keyword>
<dbReference type="SUPFAM" id="SSF47336">
    <property type="entry name" value="ACP-like"/>
    <property type="match status" value="1"/>
</dbReference>